<proteinExistence type="predicted"/>
<sequence>MENYTFWYHHGERRCESDSESEELEKVIGDEEVKETIQDFEYESEELEVVGDDGVREMIKDLYHGRIGNEFGGDSSNYEVHE</sequence>
<dbReference type="Proteomes" id="UP001419268">
    <property type="component" value="Unassembled WGS sequence"/>
</dbReference>
<accession>A0AAP0KC66</accession>
<evidence type="ECO:0000313" key="2">
    <source>
        <dbReference type="Proteomes" id="UP001419268"/>
    </source>
</evidence>
<evidence type="ECO:0000313" key="1">
    <source>
        <dbReference type="EMBL" id="KAK9148485.1"/>
    </source>
</evidence>
<keyword evidence="2" id="KW-1185">Reference proteome</keyword>
<dbReference type="EMBL" id="JBBNAG010000003">
    <property type="protein sequence ID" value="KAK9148485.1"/>
    <property type="molecule type" value="Genomic_DNA"/>
</dbReference>
<protein>
    <submittedName>
        <fullName evidence="1">Uncharacterized protein</fullName>
    </submittedName>
</protein>
<organism evidence="1 2">
    <name type="scientific">Stephania cephalantha</name>
    <dbReference type="NCBI Taxonomy" id="152367"/>
    <lineage>
        <taxon>Eukaryota</taxon>
        <taxon>Viridiplantae</taxon>
        <taxon>Streptophyta</taxon>
        <taxon>Embryophyta</taxon>
        <taxon>Tracheophyta</taxon>
        <taxon>Spermatophyta</taxon>
        <taxon>Magnoliopsida</taxon>
        <taxon>Ranunculales</taxon>
        <taxon>Menispermaceae</taxon>
        <taxon>Menispermoideae</taxon>
        <taxon>Cissampelideae</taxon>
        <taxon>Stephania</taxon>
    </lineage>
</organism>
<reference evidence="1 2" key="1">
    <citation type="submission" date="2024-01" db="EMBL/GenBank/DDBJ databases">
        <title>Genome assemblies of Stephania.</title>
        <authorList>
            <person name="Yang L."/>
        </authorList>
    </citation>
    <scope>NUCLEOTIDE SEQUENCE [LARGE SCALE GENOMIC DNA]</scope>
    <source>
        <strain evidence="1">JXDWG</strain>
        <tissue evidence="1">Leaf</tissue>
    </source>
</reference>
<dbReference type="AlphaFoldDB" id="A0AAP0KC66"/>
<name>A0AAP0KC66_9MAGN</name>
<comment type="caution">
    <text evidence="1">The sequence shown here is derived from an EMBL/GenBank/DDBJ whole genome shotgun (WGS) entry which is preliminary data.</text>
</comment>
<gene>
    <name evidence="1" type="ORF">Scep_007242</name>
</gene>